<protein>
    <recommendedName>
        <fullName evidence="6">RNAP delta factor</fullName>
    </recommendedName>
</protein>
<feature type="domain" description="HTH HARE-type" evidence="8">
    <location>
        <begin position="3"/>
        <end position="70"/>
    </location>
</feature>
<feature type="region of interest" description="Disordered" evidence="7">
    <location>
        <begin position="83"/>
        <end position="104"/>
    </location>
</feature>
<proteinExistence type="inferred from homology"/>
<reference evidence="9" key="2">
    <citation type="submission" date="2021-04" db="EMBL/GenBank/DDBJ databases">
        <authorList>
            <person name="Gilroy R."/>
        </authorList>
    </citation>
    <scope>NUCLEOTIDE SEQUENCE</scope>
    <source>
        <strain evidence="9">CHK187-11901</strain>
    </source>
</reference>
<organism evidence="9 10">
    <name type="scientific">Candidatus Merdibacter merdavium</name>
    <dbReference type="NCBI Taxonomy" id="2838692"/>
    <lineage>
        <taxon>Bacteria</taxon>
        <taxon>Bacillati</taxon>
        <taxon>Bacillota</taxon>
        <taxon>Erysipelotrichia</taxon>
        <taxon>Erysipelotrichales</taxon>
        <taxon>Erysipelotrichaceae</taxon>
        <taxon>Merdibacter</taxon>
    </lineage>
</organism>
<evidence type="ECO:0000256" key="7">
    <source>
        <dbReference type="SAM" id="MobiDB-lite"/>
    </source>
</evidence>
<dbReference type="Proteomes" id="UP000823896">
    <property type="component" value="Unassembled WGS sequence"/>
</dbReference>
<evidence type="ECO:0000256" key="3">
    <source>
        <dbReference type="ARBA" id="ARBA00022679"/>
    </source>
</evidence>
<sequence>MKKSMVDVAFDLMTRKKKPVVFLKLWQEVSEIMGFTPAQEEENIAQFYGDLSLDDRFVNVLENKWDLRSRHTYNESVVDTSSIIIDEDSDDGFDEDHEDRAEAE</sequence>
<dbReference type="GO" id="GO:0006355">
    <property type="term" value="P:regulation of DNA-templated transcription"/>
    <property type="evidence" value="ECO:0007669"/>
    <property type="project" value="InterPro"/>
</dbReference>
<dbReference type="GO" id="GO:0006351">
    <property type="term" value="P:DNA-templated transcription"/>
    <property type="evidence" value="ECO:0007669"/>
    <property type="project" value="InterPro"/>
</dbReference>
<reference evidence="9" key="1">
    <citation type="journal article" date="2021" name="PeerJ">
        <title>Extensive microbial diversity within the chicken gut microbiome revealed by metagenomics and culture.</title>
        <authorList>
            <person name="Gilroy R."/>
            <person name="Ravi A."/>
            <person name="Getino M."/>
            <person name="Pursley I."/>
            <person name="Horton D.L."/>
            <person name="Alikhan N.F."/>
            <person name="Baker D."/>
            <person name="Gharbi K."/>
            <person name="Hall N."/>
            <person name="Watson M."/>
            <person name="Adriaenssens E.M."/>
            <person name="Foster-Nyarko E."/>
            <person name="Jarju S."/>
            <person name="Secka A."/>
            <person name="Antonio M."/>
            <person name="Oren A."/>
            <person name="Chaudhuri R.R."/>
            <person name="La Ragione R."/>
            <person name="Hildebrand F."/>
            <person name="Pallen M.J."/>
        </authorList>
    </citation>
    <scope>NUCLEOTIDE SEQUENCE</scope>
    <source>
        <strain evidence="9">CHK187-11901</strain>
    </source>
</reference>
<dbReference type="AlphaFoldDB" id="A0A9D2NR67"/>
<dbReference type="GO" id="GO:0016779">
    <property type="term" value="F:nucleotidyltransferase activity"/>
    <property type="evidence" value="ECO:0007669"/>
    <property type="project" value="UniProtKB-KW"/>
</dbReference>
<dbReference type="NCBIfam" id="TIGR04567">
    <property type="entry name" value="RNAP_delt_lowGC"/>
    <property type="match status" value="1"/>
</dbReference>
<feature type="compositionally biased region" description="Acidic residues" evidence="7">
    <location>
        <begin position="85"/>
        <end position="97"/>
    </location>
</feature>
<keyword evidence="2 9" id="KW-0240">DNA-directed RNA polymerase</keyword>
<comment type="similarity">
    <text evidence="1">Belongs to the RpoE family.</text>
</comment>
<evidence type="ECO:0000313" key="9">
    <source>
        <dbReference type="EMBL" id="HJC36502.1"/>
    </source>
</evidence>
<dbReference type="EMBL" id="DWWM01000030">
    <property type="protein sequence ID" value="HJC36502.1"/>
    <property type="molecule type" value="Genomic_DNA"/>
</dbReference>
<dbReference type="InterPro" id="IPR038087">
    <property type="entry name" value="RNAP_delta_N_dom_sf"/>
</dbReference>
<evidence type="ECO:0000259" key="8">
    <source>
        <dbReference type="PROSITE" id="PS51913"/>
    </source>
</evidence>
<name>A0A9D2NR67_9FIRM</name>
<comment type="caution">
    <text evidence="9">The sequence shown here is derived from an EMBL/GenBank/DDBJ whole genome shotgun (WGS) entry which is preliminary data.</text>
</comment>
<gene>
    <name evidence="9" type="primary">rpoE</name>
    <name evidence="9" type="ORF">H9702_05165</name>
</gene>
<evidence type="ECO:0000256" key="1">
    <source>
        <dbReference type="ARBA" id="ARBA00009828"/>
    </source>
</evidence>
<keyword evidence="4 9" id="KW-0548">Nucleotidyltransferase</keyword>
<dbReference type="InterPro" id="IPR007759">
    <property type="entry name" value="Asxl_HARE-HTH"/>
</dbReference>
<dbReference type="InterPro" id="IPR029757">
    <property type="entry name" value="RpoE"/>
</dbReference>
<evidence type="ECO:0000256" key="6">
    <source>
        <dbReference type="ARBA" id="ARBA00031937"/>
    </source>
</evidence>
<evidence type="ECO:0000313" key="10">
    <source>
        <dbReference type="Proteomes" id="UP000823896"/>
    </source>
</evidence>
<keyword evidence="5" id="KW-0804">Transcription</keyword>
<dbReference type="PROSITE" id="PS51913">
    <property type="entry name" value="HTH_HARE"/>
    <property type="match status" value="1"/>
</dbReference>
<dbReference type="Pfam" id="PF05066">
    <property type="entry name" value="HARE-HTH"/>
    <property type="match status" value="1"/>
</dbReference>
<evidence type="ECO:0000256" key="2">
    <source>
        <dbReference type="ARBA" id="ARBA00022478"/>
    </source>
</evidence>
<evidence type="ECO:0000256" key="4">
    <source>
        <dbReference type="ARBA" id="ARBA00022695"/>
    </source>
</evidence>
<dbReference type="GO" id="GO:0000428">
    <property type="term" value="C:DNA-directed RNA polymerase complex"/>
    <property type="evidence" value="ECO:0007669"/>
    <property type="project" value="UniProtKB-KW"/>
</dbReference>
<accession>A0A9D2NR67</accession>
<evidence type="ECO:0000256" key="5">
    <source>
        <dbReference type="ARBA" id="ARBA00023163"/>
    </source>
</evidence>
<dbReference type="Gene3D" id="1.10.10.1250">
    <property type="entry name" value="RNA polymerase, subunit delta, N-terminal domain"/>
    <property type="match status" value="1"/>
</dbReference>
<keyword evidence="3 9" id="KW-0808">Transferase</keyword>